<dbReference type="InterPro" id="IPR011990">
    <property type="entry name" value="TPR-like_helical_dom_sf"/>
</dbReference>
<dbReference type="SUPFAM" id="SSF48452">
    <property type="entry name" value="TPR-like"/>
    <property type="match status" value="1"/>
</dbReference>
<dbReference type="Proteomes" id="UP001217838">
    <property type="component" value="Unassembled WGS sequence"/>
</dbReference>
<proteinExistence type="predicted"/>
<keyword evidence="4" id="KW-1185">Reference proteome</keyword>
<dbReference type="InterPro" id="IPR019734">
    <property type="entry name" value="TPR_rpt"/>
</dbReference>
<organism evidence="3 4">
    <name type="scientific">Nannocystis radixulma</name>
    <dbReference type="NCBI Taxonomy" id="2995305"/>
    <lineage>
        <taxon>Bacteria</taxon>
        <taxon>Pseudomonadati</taxon>
        <taxon>Myxococcota</taxon>
        <taxon>Polyangia</taxon>
        <taxon>Nannocystales</taxon>
        <taxon>Nannocystaceae</taxon>
        <taxon>Nannocystis</taxon>
    </lineage>
</organism>
<dbReference type="PROSITE" id="PS51257">
    <property type="entry name" value="PROKAR_LIPOPROTEIN"/>
    <property type="match status" value="1"/>
</dbReference>
<dbReference type="EMBL" id="JAQNDN010000022">
    <property type="protein sequence ID" value="MDC0673462.1"/>
    <property type="molecule type" value="Genomic_DNA"/>
</dbReference>
<dbReference type="Gene3D" id="1.25.40.10">
    <property type="entry name" value="Tetratricopeptide repeat domain"/>
    <property type="match status" value="1"/>
</dbReference>
<feature type="repeat" description="TPR" evidence="1">
    <location>
        <begin position="488"/>
        <end position="521"/>
    </location>
</feature>
<feature type="region of interest" description="Disordered" evidence="2">
    <location>
        <begin position="265"/>
        <end position="284"/>
    </location>
</feature>
<evidence type="ECO:0000313" key="4">
    <source>
        <dbReference type="Proteomes" id="UP001217838"/>
    </source>
</evidence>
<reference evidence="3 4" key="1">
    <citation type="submission" date="2022-11" db="EMBL/GenBank/DDBJ databases">
        <title>Minimal conservation of predation-associated metabolite biosynthetic gene clusters underscores biosynthetic potential of Myxococcota including descriptions for ten novel species: Archangium lansinium sp. nov., Myxococcus landrumus sp. nov., Nannocystis bai.</title>
        <authorList>
            <person name="Ahearne A."/>
            <person name="Stevens C."/>
            <person name="Dowd S."/>
        </authorList>
    </citation>
    <scope>NUCLEOTIDE SEQUENCE [LARGE SCALE GENOMIC DNA]</scope>
    <source>
        <strain evidence="3 4">NCELM</strain>
    </source>
</reference>
<sequence length="535" mass="57558">MLVRAFILGSVLVSVAGCRGRDVGPANPAASTAAVSPTRAPLRSGFAIYTIDDSGEAGTWIVPYVLADALRAEPAQRLDGWWVQDDEPARVTAWHSGEEEDAWDLPEATAARLWDARCAPGGGGGDGCTWPPEQVKTSFDAEGRVREQQVDGRVCSCFALPVADRAVLLSGDHDGFDGPEDEESCDTAFHDADEETVALLGGELWSFTLYNDLECDGTRELDVDVREMSLALGAASPKTGLEGAEGFCRTGDPDGLAWELPERFEDESDGEGSTAGDEAEEEPACGLDGEFWSVRRGRLVRTQVGTDLLNSCVCHEWTPVSPKACPSAADACGRTSAFPALKGAPDEFWISADERAALVLSATPTLLAGAGRLRARVDGLTWDRRSTRILGVRHHAHIDPLMRAGATTATAAEEVVAPLWLPVPLQWPTTTVPPVPPLAAQDRGRGDRRGGREWGNRCFSHFKARRYDAAEAACAQGLAIATDEAVRGAIFHSLGRISEARGDVDAALVYYRTSLALRPDEATEKRLERLLRARR</sequence>
<comment type="caution">
    <text evidence="3">The sequence shown here is derived from an EMBL/GenBank/DDBJ whole genome shotgun (WGS) entry which is preliminary data.</text>
</comment>
<keyword evidence="1" id="KW-0802">TPR repeat</keyword>
<evidence type="ECO:0000313" key="3">
    <source>
        <dbReference type="EMBL" id="MDC0673462.1"/>
    </source>
</evidence>
<evidence type="ECO:0000256" key="2">
    <source>
        <dbReference type="SAM" id="MobiDB-lite"/>
    </source>
</evidence>
<dbReference type="PROSITE" id="PS50005">
    <property type="entry name" value="TPR"/>
    <property type="match status" value="1"/>
</dbReference>
<accession>A0ABT5BKC3</accession>
<evidence type="ECO:0000256" key="1">
    <source>
        <dbReference type="PROSITE-ProRule" id="PRU00339"/>
    </source>
</evidence>
<name>A0ABT5BKC3_9BACT</name>
<dbReference type="SMART" id="SM00028">
    <property type="entry name" value="TPR"/>
    <property type="match status" value="2"/>
</dbReference>
<gene>
    <name evidence="3" type="ORF">POL58_37300</name>
</gene>
<protein>
    <submittedName>
        <fullName evidence="3">Tetratricopeptide repeat protein</fullName>
    </submittedName>
</protein>
<dbReference type="RefSeq" id="WP_272006529.1">
    <property type="nucleotide sequence ID" value="NZ_JAQNDN010000022.1"/>
</dbReference>